<dbReference type="PANTHER" id="PTHR47354">
    <property type="entry name" value="NADH OXIDOREDUCTASE HCR"/>
    <property type="match status" value="1"/>
</dbReference>
<keyword evidence="9" id="KW-0489">Methyltransferase</keyword>
<accession>A0A7W8L8I9</accession>
<dbReference type="SUPFAM" id="SSF54292">
    <property type="entry name" value="2Fe-2S ferredoxin-like"/>
    <property type="match status" value="1"/>
</dbReference>
<protein>
    <submittedName>
        <fullName evidence="9">Vanillate O-demethylase ferredoxin subunit</fullName>
        <ecNumber evidence="9">1.14.13.82</ecNumber>
    </submittedName>
</protein>
<organism evidence="9 10">
    <name type="scientific">Paraburkholderia youngii</name>
    <dbReference type="NCBI Taxonomy" id="2782701"/>
    <lineage>
        <taxon>Bacteria</taxon>
        <taxon>Pseudomonadati</taxon>
        <taxon>Pseudomonadota</taxon>
        <taxon>Betaproteobacteria</taxon>
        <taxon>Burkholderiales</taxon>
        <taxon>Burkholderiaceae</taxon>
        <taxon>Paraburkholderia</taxon>
    </lineage>
</organism>
<dbReference type="InterPro" id="IPR050415">
    <property type="entry name" value="MRET"/>
</dbReference>
<dbReference type="PROSITE" id="PS51085">
    <property type="entry name" value="2FE2S_FER_2"/>
    <property type="match status" value="1"/>
</dbReference>
<dbReference type="CDD" id="cd00207">
    <property type="entry name" value="fer2"/>
    <property type="match status" value="1"/>
</dbReference>
<dbReference type="Gene3D" id="2.40.30.10">
    <property type="entry name" value="Translation factors"/>
    <property type="match status" value="1"/>
</dbReference>
<evidence type="ECO:0000256" key="3">
    <source>
        <dbReference type="ARBA" id="ARBA00022723"/>
    </source>
</evidence>
<evidence type="ECO:0000259" key="7">
    <source>
        <dbReference type="PROSITE" id="PS51085"/>
    </source>
</evidence>
<keyword evidence="2" id="KW-0001">2Fe-2S</keyword>
<name>A0A7W8L8I9_9BURK</name>
<dbReference type="InterPro" id="IPR036010">
    <property type="entry name" value="2Fe-2S_ferredoxin-like_sf"/>
</dbReference>
<keyword evidence="6" id="KW-0411">Iron-sulfur</keyword>
<dbReference type="SUPFAM" id="SSF52343">
    <property type="entry name" value="Ferredoxin reductase-like, C-terminal NADP-linked domain"/>
    <property type="match status" value="1"/>
</dbReference>
<dbReference type="InterPro" id="IPR001041">
    <property type="entry name" value="2Fe-2S_ferredoxin-type"/>
</dbReference>
<keyword evidence="4 9" id="KW-0560">Oxidoreductase</keyword>
<dbReference type="SUPFAM" id="SSF63380">
    <property type="entry name" value="Riboflavin synthase domain-like"/>
    <property type="match status" value="1"/>
</dbReference>
<dbReference type="AlphaFoldDB" id="A0A7W8L8I9"/>
<feature type="domain" description="2Fe-2S ferredoxin-type" evidence="7">
    <location>
        <begin position="239"/>
        <end position="324"/>
    </location>
</feature>
<dbReference type="InterPro" id="IPR012675">
    <property type="entry name" value="Beta-grasp_dom_sf"/>
</dbReference>
<evidence type="ECO:0000256" key="6">
    <source>
        <dbReference type="ARBA" id="ARBA00023014"/>
    </source>
</evidence>
<dbReference type="PROSITE" id="PS00197">
    <property type="entry name" value="2FE2S_FER_1"/>
    <property type="match status" value="1"/>
</dbReference>
<dbReference type="InterPro" id="IPR006058">
    <property type="entry name" value="2Fe2S_fd_BS"/>
</dbReference>
<dbReference type="EC" id="1.14.13.82" evidence="9"/>
<dbReference type="InterPro" id="IPR017927">
    <property type="entry name" value="FAD-bd_FR_type"/>
</dbReference>
<keyword evidence="5" id="KW-0408">Iron</keyword>
<dbReference type="RefSeq" id="WP_260332246.1">
    <property type="nucleotide sequence ID" value="NZ_JACHDE010000007.1"/>
</dbReference>
<dbReference type="PANTHER" id="PTHR47354:SF1">
    <property type="entry name" value="CARNITINE MONOOXYGENASE REDUCTASE SUBUNIT"/>
    <property type="match status" value="1"/>
</dbReference>
<dbReference type="GO" id="GO:0051537">
    <property type="term" value="F:2 iron, 2 sulfur cluster binding"/>
    <property type="evidence" value="ECO:0007669"/>
    <property type="project" value="UniProtKB-KW"/>
</dbReference>
<feature type="domain" description="FAD-binding FR-type" evidence="8">
    <location>
        <begin position="4"/>
        <end position="106"/>
    </location>
</feature>
<dbReference type="CDD" id="cd06185">
    <property type="entry name" value="PDR_like"/>
    <property type="match status" value="1"/>
</dbReference>
<dbReference type="Pfam" id="PF00175">
    <property type="entry name" value="NAD_binding_1"/>
    <property type="match status" value="1"/>
</dbReference>
<dbReference type="GO" id="GO:0046872">
    <property type="term" value="F:metal ion binding"/>
    <property type="evidence" value="ECO:0007669"/>
    <property type="project" value="UniProtKB-KW"/>
</dbReference>
<gene>
    <name evidence="9" type="ORF">HDG41_004184</name>
</gene>
<evidence type="ECO:0000256" key="1">
    <source>
        <dbReference type="ARBA" id="ARBA00022630"/>
    </source>
</evidence>
<evidence type="ECO:0000259" key="8">
    <source>
        <dbReference type="PROSITE" id="PS51384"/>
    </source>
</evidence>
<dbReference type="GO" id="GO:0032259">
    <property type="term" value="P:methylation"/>
    <property type="evidence" value="ECO:0007669"/>
    <property type="project" value="UniProtKB-KW"/>
</dbReference>
<dbReference type="InterPro" id="IPR017938">
    <property type="entry name" value="Riboflavin_synthase-like_b-brl"/>
</dbReference>
<evidence type="ECO:0000256" key="5">
    <source>
        <dbReference type="ARBA" id="ARBA00023004"/>
    </source>
</evidence>
<dbReference type="Proteomes" id="UP000592820">
    <property type="component" value="Unassembled WGS sequence"/>
</dbReference>
<evidence type="ECO:0000256" key="4">
    <source>
        <dbReference type="ARBA" id="ARBA00023002"/>
    </source>
</evidence>
<dbReference type="Gene3D" id="3.10.20.30">
    <property type="match status" value="1"/>
</dbReference>
<dbReference type="PROSITE" id="PS51384">
    <property type="entry name" value="FAD_FR"/>
    <property type="match status" value="1"/>
</dbReference>
<evidence type="ECO:0000313" key="9">
    <source>
        <dbReference type="EMBL" id="MBB5402098.1"/>
    </source>
</evidence>
<dbReference type="InterPro" id="IPR039261">
    <property type="entry name" value="FNR_nucleotide-bd"/>
</dbReference>
<sequence>MSDDSFIDVRIKSMTWESKNTISLVLERVDGSDLPKAEAGSHIDIRLGSRLSRSYSIVSAQGAPRVYEIAVARDANSRGASQYVHDAMRVGDLTKISTPRNLFPVDPGARVSILFAGGIGITPIWSMVRQLEALGREWHLHYSARDREHAAYLKEIERFVQSSTGGRLYTYFDEIPGGTRVNMATVIAESPADAHVYCCGPTGMLNAFEAAASSKPGSQVHLERFSAAEPPSTGGVSEFDVVLAKSGATYRIPEDRSILDVLLDHNVDVQYGCMQGTCGMCEVKVIDGTPSHADKLLSAEEKAERQCMLVCCSRSASPTLTLDL</sequence>
<evidence type="ECO:0000256" key="2">
    <source>
        <dbReference type="ARBA" id="ARBA00022714"/>
    </source>
</evidence>
<dbReference type="InterPro" id="IPR001433">
    <property type="entry name" value="OxRdtase_FAD/NAD-bd"/>
</dbReference>
<proteinExistence type="predicted"/>
<dbReference type="Pfam" id="PF00111">
    <property type="entry name" value="Fer2"/>
    <property type="match status" value="1"/>
</dbReference>
<dbReference type="EMBL" id="JACHDE010000007">
    <property type="protein sequence ID" value="MBB5402098.1"/>
    <property type="molecule type" value="Genomic_DNA"/>
</dbReference>
<reference evidence="9 10" key="1">
    <citation type="submission" date="2020-08" db="EMBL/GenBank/DDBJ databases">
        <title>Genomic Encyclopedia of Type Strains, Phase IV (KMG-V): Genome sequencing to study the core and pangenomes of soil and plant-associated prokaryotes.</title>
        <authorList>
            <person name="Whitman W."/>
        </authorList>
    </citation>
    <scope>NUCLEOTIDE SEQUENCE [LARGE SCALE GENOMIC DNA]</scope>
    <source>
        <strain evidence="9 10">JPY162</strain>
    </source>
</reference>
<dbReference type="GO" id="GO:0018489">
    <property type="term" value="F:vanillate monooxygenase activity"/>
    <property type="evidence" value="ECO:0007669"/>
    <property type="project" value="UniProtKB-EC"/>
</dbReference>
<evidence type="ECO:0000313" key="10">
    <source>
        <dbReference type="Proteomes" id="UP000592820"/>
    </source>
</evidence>
<keyword evidence="3" id="KW-0479">Metal-binding</keyword>
<keyword evidence="1" id="KW-0285">Flavoprotein</keyword>
<comment type="caution">
    <text evidence="9">The sequence shown here is derived from an EMBL/GenBank/DDBJ whole genome shotgun (WGS) entry which is preliminary data.</text>
</comment>
<keyword evidence="9" id="KW-0808">Transferase</keyword>
<dbReference type="Gene3D" id="3.40.50.80">
    <property type="entry name" value="Nucleotide-binding domain of ferredoxin-NADP reductase (FNR) module"/>
    <property type="match status" value="1"/>
</dbReference>
<dbReference type="GO" id="GO:0008168">
    <property type="term" value="F:methyltransferase activity"/>
    <property type="evidence" value="ECO:0007669"/>
    <property type="project" value="UniProtKB-KW"/>
</dbReference>
<dbReference type="PRINTS" id="PR00409">
    <property type="entry name" value="PHDIOXRDTASE"/>
</dbReference>